<organism evidence="2 3">
    <name type="scientific">Duncaniella dubosii</name>
    <dbReference type="NCBI Taxonomy" id="2518971"/>
    <lineage>
        <taxon>Bacteria</taxon>
        <taxon>Pseudomonadati</taxon>
        <taxon>Bacteroidota</taxon>
        <taxon>Bacteroidia</taxon>
        <taxon>Bacteroidales</taxon>
        <taxon>Muribaculaceae</taxon>
        <taxon>Duncaniella</taxon>
    </lineage>
</organism>
<evidence type="ECO:0000313" key="2">
    <source>
        <dbReference type="EMBL" id="QCD43352.1"/>
    </source>
</evidence>
<dbReference type="Proteomes" id="UP000297149">
    <property type="component" value="Chromosome"/>
</dbReference>
<sequence>MKAFVSFLILLGFVGSLYSANLVKYELNVNEFHELKVVDGINVVYSCNPDSAGKAVFTCQASQASAFIFNNKKGKLSMQVSTENVGASNLPTVHVYSTYLTKVENSGDSLVKVVNIAQGPKFSAKLIGNGRLVVNDVAVTEMNAAISTGNGTLVVNGKCEHVNFNFMGTGVIQADGLEAQTASVKAGGTGSIGLWAIKSLSVMGAGSTKVYYKGNPEIKNRSVGIKTFPIGQ</sequence>
<dbReference type="KEGG" id="ddb:E7747_14360"/>
<feature type="domain" description="Putative auto-transporter adhesin head GIN" evidence="1">
    <location>
        <begin position="31"/>
        <end position="216"/>
    </location>
</feature>
<dbReference type="EMBL" id="CP039396">
    <property type="protein sequence ID" value="QCD43352.1"/>
    <property type="molecule type" value="Genomic_DNA"/>
</dbReference>
<dbReference type="InterPro" id="IPR021255">
    <property type="entry name" value="DUF2807"/>
</dbReference>
<proteinExistence type="predicted"/>
<dbReference type="RefSeq" id="WP_123615217.1">
    <property type="nucleotide sequence ID" value="NZ_CP039396.1"/>
</dbReference>
<protein>
    <recommendedName>
        <fullName evidence="1">Putative auto-transporter adhesin head GIN domain-containing protein</fullName>
    </recommendedName>
</protein>
<accession>A0A4P7W622</accession>
<reference evidence="3" key="1">
    <citation type="submission" date="2019-02" db="EMBL/GenBank/DDBJ databases">
        <title>Isolation and identification of novel species under the genus Muribaculum.</title>
        <authorList>
            <person name="Miyake S."/>
            <person name="Ding Y."/>
            <person name="Low A."/>
            <person name="Soh M."/>
            <person name="Seedorf H."/>
        </authorList>
    </citation>
    <scope>NUCLEOTIDE SEQUENCE [LARGE SCALE GENOMIC DNA]</scope>
    <source>
        <strain evidence="3">H5</strain>
    </source>
</reference>
<dbReference type="Gene3D" id="2.160.20.120">
    <property type="match status" value="1"/>
</dbReference>
<dbReference type="Pfam" id="PF10988">
    <property type="entry name" value="DUF2807"/>
    <property type="match status" value="1"/>
</dbReference>
<name>A0A4P7W622_9BACT</name>
<keyword evidence="3" id="KW-1185">Reference proteome</keyword>
<evidence type="ECO:0000313" key="3">
    <source>
        <dbReference type="Proteomes" id="UP000297149"/>
    </source>
</evidence>
<evidence type="ECO:0000259" key="1">
    <source>
        <dbReference type="Pfam" id="PF10988"/>
    </source>
</evidence>
<dbReference type="PANTHER" id="PTHR39200">
    <property type="entry name" value="HYPOTHETICAL EXPORTED PROTEIN"/>
    <property type="match status" value="1"/>
</dbReference>
<dbReference type="PANTHER" id="PTHR39200:SF1">
    <property type="entry name" value="AUTO-TRANSPORTER ADHESIN HEAD GIN DOMAIN-CONTAINING PROTEIN-RELATED"/>
    <property type="match status" value="1"/>
</dbReference>
<gene>
    <name evidence="2" type="ORF">E7747_14360</name>
</gene>
<dbReference type="AlphaFoldDB" id="A0A4P7W622"/>